<dbReference type="RefSeq" id="WP_092361385.1">
    <property type="nucleotide sequence ID" value="NZ_DAINWJ010000181.1"/>
</dbReference>
<feature type="transmembrane region" description="Helical" evidence="9">
    <location>
        <begin position="103"/>
        <end position="122"/>
    </location>
</feature>
<keyword evidence="3" id="KW-1003">Cell membrane</keyword>
<dbReference type="PANTHER" id="PTHR35011">
    <property type="entry name" value="2,3-DIKETO-L-GULONATE TRAP TRANSPORTER SMALL PERMEASE PROTEIN YIAM"/>
    <property type="match status" value="1"/>
</dbReference>
<name>A0A1I0DEU4_9FIRM</name>
<dbReference type="GO" id="GO:0005886">
    <property type="term" value="C:plasma membrane"/>
    <property type="evidence" value="ECO:0007669"/>
    <property type="project" value="UniProtKB-SubCell"/>
</dbReference>
<dbReference type="InterPro" id="IPR007387">
    <property type="entry name" value="TRAP_DctQ"/>
</dbReference>
<protein>
    <submittedName>
        <fullName evidence="11">TRAP-type C4-dicarboxylate transport system, small permease component</fullName>
    </submittedName>
</protein>
<dbReference type="Pfam" id="PF04290">
    <property type="entry name" value="DctQ"/>
    <property type="match status" value="1"/>
</dbReference>
<evidence type="ECO:0000256" key="6">
    <source>
        <dbReference type="ARBA" id="ARBA00022989"/>
    </source>
</evidence>
<comment type="subcellular location">
    <subcellularLocation>
        <location evidence="1">Cell inner membrane</location>
        <topology evidence="1">Multi-pass membrane protein</topology>
    </subcellularLocation>
</comment>
<feature type="transmembrane region" description="Helical" evidence="9">
    <location>
        <begin position="27"/>
        <end position="52"/>
    </location>
</feature>
<organism evidence="11 12">
    <name type="scientific">Enterocloster lavalensis</name>
    <dbReference type="NCBI Taxonomy" id="460384"/>
    <lineage>
        <taxon>Bacteria</taxon>
        <taxon>Bacillati</taxon>
        <taxon>Bacillota</taxon>
        <taxon>Clostridia</taxon>
        <taxon>Lachnospirales</taxon>
        <taxon>Lachnospiraceae</taxon>
        <taxon>Enterocloster</taxon>
    </lineage>
</organism>
<keyword evidence="7 9" id="KW-0472">Membrane</keyword>
<accession>A0A1I0DEU4</accession>
<evidence type="ECO:0000256" key="7">
    <source>
        <dbReference type="ARBA" id="ARBA00023136"/>
    </source>
</evidence>
<feature type="transmembrane region" description="Helical" evidence="9">
    <location>
        <begin position="64"/>
        <end position="82"/>
    </location>
</feature>
<evidence type="ECO:0000313" key="11">
    <source>
        <dbReference type="EMBL" id="SET30569.1"/>
    </source>
</evidence>
<evidence type="ECO:0000256" key="8">
    <source>
        <dbReference type="ARBA" id="ARBA00038436"/>
    </source>
</evidence>
<dbReference type="EMBL" id="FOIM01000004">
    <property type="protein sequence ID" value="SET30569.1"/>
    <property type="molecule type" value="Genomic_DNA"/>
</dbReference>
<keyword evidence="2" id="KW-0813">Transport</keyword>
<evidence type="ECO:0000313" key="12">
    <source>
        <dbReference type="Proteomes" id="UP000198508"/>
    </source>
</evidence>
<gene>
    <name evidence="11" type="ORF">SAMN05216313_104140</name>
</gene>
<dbReference type="GO" id="GO:0015740">
    <property type="term" value="P:C4-dicarboxylate transport"/>
    <property type="evidence" value="ECO:0007669"/>
    <property type="project" value="TreeGrafter"/>
</dbReference>
<proteinExistence type="inferred from homology"/>
<reference evidence="12" key="1">
    <citation type="submission" date="2016-10" db="EMBL/GenBank/DDBJ databases">
        <authorList>
            <person name="Varghese N."/>
            <person name="Submissions S."/>
        </authorList>
    </citation>
    <scope>NUCLEOTIDE SEQUENCE [LARGE SCALE GENOMIC DNA]</scope>
    <source>
        <strain evidence="12">NLAE-zl-G277</strain>
    </source>
</reference>
<evidence type="ECO:0000256" key="5">
    <source>
        <dbReference type="ARBA" id="ARBA00022692"/>
    </source>
</evidence>
<feature type="transmembrane region" description="Helical" evidence="9">
    <location>
        <begin position="142"/>
        <end position="165"/>
    </location>
</feature>
<evidence type="ECO:0000256" key="2">
    <source>
        <dbReference type="ARBA" id="ARBA00022448"/>
    </source>
</evidence>
<keyword evidence="5 9" id="KW-0812">Transmembrane</keyword>
<sequence>MGEEHKNLKKMPGLGALELCSSFAERVGIVLATASGFVMLFSLLVGVATRWLPFMTSAIWSEEIARMCMLWLTSNGASVAFNRLELVRFNLLTDIMPEKVRHLLEIVSDICILIVLCILLKYGYDMLLLKAKVEAAATHISYFWWALGLYIGFVLMVFHGVKFLVKHLLECKTVWRGGETA</sequence>
<keyword evidence="12" id="KW-1185">Reference proteome</keyword>
<dbReference type="GO" id="GO:0022857">
    <property type="term" value="F:transmembrane transporter activity"/>
    <property type="evidence" value="ECO:0007669"/>
    <property type="project" value="TreeGrafter"/>
</dbReference>
<dbReference type="InterPro" id="IPR055348">
    <property type="entry name" value="DctQ"/>
</dbReference>
<comment type="similarity">
    <text evidence="8">Belongs to the TRAP transporter small permease family.</text>
</comment>
<evidence type="ECO:0000256" key="4">
    <source>
        <dbReference type="ARBA" id="ARBA00022519"/>
    </source>
</evidence>
<dbReference type="Proteomes" id="UP000198508">
    <property type="component" value="Unassembled WGS sequence"/>
</dbReference>
<feature type="domain" description="Tripartite ATP-independent periplasmic transporters DctQ component" evidence="10">
    <location>
        <begin position="40"/>
        <end position="168"/>
    </location>
</feature>
<dbReference type="PANTHER" id="PTHR35011:SF2">
    <property type="entry name" value="2,3-DIKETO-L-GULONATE TRAP TRANSPORTER SMALL PERMEASE PROTEIN YIAM"/>
    <property type="match status" value="1"/>
</dbReference>
<evidence type="ECO:0000256" key="1">
    <source>
        <dbReference type="ARBA" id="ARBA00004429"/>
    </source>
</evidence>
<dbReference type="GeneID" id="93276254"/>
<evidence type="ECO:0000256" key="9">
    <source>
        <dbReference type="SAM" id="Phobius"/>
    </source>
</evidence>
<keyword evidence="4" id="KW-0997">Cell inner membrane</keyword>
<keyword evidence="6 9" id="KW-1133">Transmembrane helix</keyword>
<dbReference type="AlphaFoldDB" id="A0A1I0DEU4"/>
<evidence type="ECO:0000259" key="10">
    <source>
        <dbReference type="Pfam" id="PF04290"/>
    </source>
</evidence>
<dbReference type="STRING" id="460384.SAMN05216313_104140"/>
<evidence type="ECO:0000256" key="3">
    <source>
        <dbReference type="ARBA" id="ARBA00022475"/>
    </source>
</evidence>